<feature type="compositionally biased region" description="Polar residues" evidence="1">
    <location>
        <begin position="36"/>
        <end position="46"/>
    </location>
</feature>
<dbReference type="GO" id="GO:0005634">
    <property type="term" value="C:nucleus"/>
    <property type="evidence" value="ECO:0007669"/>
    <property type="project" value="TreeGrafter"/>
</dbReference>
<dbReference type="Pfam" id="PF02373">
    <property type="entry name" value="JmjC"/>
    <property type="match status" value="1"/>
</dbReference>
<reference evidence="3" key="1">
    <citation type="submission" date="2022-06" db="EMBL/GenBank/DDBJ databases">
        <authorList>
            <consortium name="SYNGENTA / RWTH Aachen University"/>
        </authorList>
    </citation>
    <scope>NUCLEOTIDE SEQUENCE</scope>
</reference>
<sequence>MHLCNADCKPLEAGEVGKEDLNTSTRSTRSSRRSTNHITPISNKSANTRKRKPLKTESPSDSKYLTPDPSPTKKPGQRASLPTQVLKMSAFKDSLQMQPGKPGAVLTNPGPLPMIKNPGEDLMNVTQAKANSLLSDVAAYVSRPQRSNEEYTSRVNSPNKTTTLQEHAQEIDAEKTPLESLELKEELFNVNESFTEKVSGQEIIKKDSVPITGPNFATKNEHQEYKDESSFTEATKKFTQEAKESGSEQNCSKSDIKQEHYGELSSAANPLTKVGPRELKEESGSKETNLLENVTQKQESGSTESTFPKNTNTQDCNGEAVGSTESNLSKKAKRTGRPQPTEEEWAEFVERYEELPNGASKSDYTVEACKVIEQEYWRTIGNGGEPIYGADTTGSLFDERTEHWNVANLDNLLNRLKLKKKIPGVNSPYLYFGTWRATYAWHVEDADLYSINYIHFGAPKFWYSVPQEHNQRFESFMSSSFAKERMVCPEFLRHKAFLASPSVLQSVGIQLNKVIHLPGEIILTYPYGYHSGFNLGYNCAESVNFANEKWIEKGRKARFCKCIDDALPM</sequence>
<keyword evidence="4" id="KW-1185">Reference proteome</keyword>
<evidence type="ECO:0000313" key="4">
    <source>
        <dbReference type="Proteomes" id="UP001153365"/>
    </source>
</evidence>
<dbReference type="PANTHER" id="PTHR10694">
    <property type="entry name" value="LYSINE-SPECIFIC DEMETHYLASE"/>
    <property type="match status" value="1"/>
</dbReference>
<name>A0AAV0BLZ7_PHAPC</name>
<protein>
    <submittedName>
        <fullName evidence="3">JmjC domain, hydroxylase-domain-containing protein</fullName>
    </submittedName>
</protein>
<feature type="compositionally biased region" description="Polar residues" evidence="1">
    <location>
        <begin position="286"/>
        <end position="316"/>
    </location>
</feature>
<dbReference type="PROSITE" id="PS51184">
    <property type="entry name" value="JMJC"/>
    <property type="match status" value="1"/>
</dbReference>
<comment type="caution">
    <text evidence="3">The sequence shown here is derived from an EMBL/GenBank/DDBJ whole genome shotgun (WGS) entry which is preliminary data.</text>
</comment>
<dbReference type="InterPro" id="IPR003347">
    <property type="entry name" value="JmjC_dom"/>
</dbReference>
<dbReference type="GO" id="GO:0000785">
    <property type="term" value="C:chromatin"/>
    <property type="evidence" value="ECO:0007669"/>
    <property type="project" value="TreeGrafter"/>
</dbReference>
<dbReference type="Gene3D" id="2.60.120.650">
    <property type="entry name" value="Cupin"/>
    <property type="match status" value="1"/>
</dbReference>
<evidence type="ECO:0000259" key="2">
    <source>
        <dbReference type="PROSITE" id="PS51184"/>
    </source>
</evidence>
<organism evidence="3 4">
    <name type="scientific">Phakopsora pachyrhizi</name>
    <name type="common">Asian soybean rust disease fungus</name>
    <dbReference type="NCBI Taxonomy" id="170000"/>
    <lineage>
        <taxon>Eukaryota</taxon>
        <taxon>Fungi</taxon>
        <taxon>Dikarya</taxon>
        <taxon>Basidiomycota</taxon>
        <taxon>Pucciniomycotina</taxon>
        <taxon>Pucciniomycetes</taxon>
        <taxon>Pucciniales</taxon>
        <taxon>Phakopsoraceae</taxon>
        <taxon>Phakopsora</taxon>
    </lineage>
</organism>
<feature type="domain" description="JmjC" evidence="2">
    <location>
        <begin position="398"/>
        <end position="562"/>
    </location>
</feature>
<dbReference type="GO" id="GO:0032454">
    <property type="term" value="F:histone H3K9 demethylase activity"/>
    <property type="evidence" value="ECO:0007669"/>
    <property type="project" value="TreeGrafter"/>
</dbReference>
<dbReference type="GO" id="GO:0051864">
    <property type="term" value="F:histone H3K36 demethylase activity"/>
    <property type="evidence" value="ECO:0007669"/>
    <property type="project" value="TreeGrafter"/>
</dbReference>
<dbReference type="SUPFAM" id="SSF51197">
    <property type="entry name" value="Clavaminate synthase-like"/>
    <property type="match status" value="1"/>
</dbReference>
<dbReference type="SMART" id="SM00558">
    <property type="entry name" value="JmjC"/>
    <property type="match status" value="1"/>
</dbReference>
<accession>A0AAV0BLZ7</accession>
<dbReference type="EMBL" id="CALTRL010005897">
    <property type="protein sequence ID" value="CAH7687648.1"/>
    <property type="molecule type" value="Genomic_DNA"/>
</dbReference>
<feature type="compositionally biased region" description="Basic and acidic residues" evidence="1">
    <location>
        <begin position="9"/>
        <end position="21"/>
    </location>
</feature>
<dbReference type="Proteomes" id="UP001153365">
    <property type="component" value="Unassembled WGS sequence"/>
</dbReference>
<dbReference type="GO" id="GO:0010468">
    <property type="term" value="P:regulation of gene expression"/>
    <property type="evidence" value="ECO:0007669"/>
    <property type="project" value="TreeGrafter"/>
</dbReference>
<proteinExistence type="predicted"/>
<dbReference type="PANTHER" id="PTHR10694:SF7">
    <property type="entry name" value="[HISTONE H3]-TRIMETHYL-L-LYSINE(9) DEMETHYLASE"/>
    <property type="match status" value="1"/>
</dbReference>
<feature type="compositionally biased region" description="Basic and acidic residues" evidence="1">
    <location>
        <begin position="275"/>
        <end position="285"/>
    </location>
</feature>
<feature type="region of interest" description="Disordered" evidence="1">
    <location>
        <begin position="1"/>
        <end position="119"/>
    </location>
</feature>
<feature type="region of interest" description="Disordered" evidence="1">
    <location>
        <begin position="215"/>
        <end position="343"/>
    </location>
</feature>
<feature type="compositionally biased region" description="Basic and acidic residues" evidence="1">
    <location>
        <begin position="219"/>
        <end position="246"/>
    </location>
</feature>
<evidence type="ECO:0000313" key="3">
    <source>
        <dbReference type="EMBL" id="CAH7687648.1"/>
    </source>
</evidence>
<gene>
    <name evidence="3" type="ORF">PPACK8108_LOCUS22460</name>
</gene>
<evidence type="ECO:0000256" key="1">
    <source>
        <dbReference type="SAM" id="MobiDB-lite"/>
    </source>
</evidence>
<dbReference type="AlphaFoldDB" id="A0AAV0BLZ7"/>